<keyword evidence="2" id="KW-1185">Reference proteome</keyword>
<sequence length="231" mass="27222">MEPTFIVNKKFVIGKDDYTCTSIEDEKVQFYVIRDFVEDLLPRFIDFSMESTCKKRLIEITHEKEGDDFLLFERAKPLIAKMTKRNVMGFLGTSLCIRITYYHVCCLVADISFFFCARNIMMGEEQIHELQWSHENLSNAEALVVTASEIGKVPALKEMKAYGKSYMKKDRYALRKAITNFIKNMLQPEFKELLNQLENDDVYHGYLNFFIDKHPIWMTPEVRITSRQFFV</sequence>
<protein>
    <submittedName>
        <fullName evidence="1">Uncharacterized protein</fullName>
    </submittedName>
</protein>
<name>A0AAN9FWJ6_CROPI</name>
<dbReference type="EMBL" id="JAYWIO010000002">
    <property type="protein sequence ID" value="KAK7282289.1"/>
    <property type="molecule type" value="Genomic_DNA"/>
</dbReference>
<gene>
    <name evidence="1" type="ORF">RIF29_10946</name>
</gene>
<comment type="caution">
    <text evidence="1">The sequence shown here is derived from an EMBL/GenBank/DDBJ whole genome shotgun (WGS) entry which is preliminary data.</text>
</comment>
<dbReference type="AlphaFoldDB" id="A0AAN9FWJ6"/>
<evidence type="ECO:0000313" key="1">
    <source>
        <dbReference type="EMBL" id="KAK7282289.1"/>
    </source>
</evidence>
<dbReference type="Proteomes" id="UP001372338">
    <property type="component" value="Unassembled WGS sequence"/>
</dbReference>
<proteinExistence type="predicted"/>
<organism evidence="1 2">
    <name type="scientific">Crotalaria pallida</name>
    <name type="common">Smooth rattlebox</name>
    <name type="synonym">Crotalaria striata</name>
    <dbReference type="NCBI Taxonomy" id="3830"/>
    <lineage>
        <taxon>Eukaryota</taxon>
        <taxon>Viridiplantae</taxon>
        <taxon>Streptophyta</taxon>
        <taxon>Embryophyta</taxon>
        <taxon>Tracheophyta</taxon>
        <taxon>Spermatophyta</taxon>
        <taxon>Magnoliopsida</taxon>
        <taxon>eudicotyledons</taxon>
        <taxon>Gunneridae</taxon>
        <taxon>Pentapetalae</taxon>
        <taxon>rosids</taxon>
        <taxon>fabids</taxon>
        <taxon>Fabales</taxon>
        <taxon>Fabaceae</taxon>
        <taxon>Papilionoideae</taxon>
        <taxon>50 kb inversion clade</taxon>
        <taxon>genistoids sensu lato</taxon>
        <taxon>core genistoids</taxon>
        <taxon>Crotalarieae</taxon>
        <taxon>Crotalaria</taxon>
    </lineage>
</organism>
<accession>A0AAN9FWJ6</accession>
<reference evidence="1 2" key="1">
    <citation type="submission" date="2024-01" db="EMBL/GenBank/DDBJ databases">
        <title>The genomes of 5 underutilized Papilionoideae crops provide insights into root nodulation and disease resistanc.</title>
        <authorList>
            <person name="Yuan L."/>
        </authorList>
    </citation>
    <scope>NUCLEOTIDE SEQUENCE [LARGE SCALE GENOMIC DNA]</scope>
    <source>
        <strain evidence="1">ZHUSHIDOU_FW_LH</strain>
        <tissue evidence="1">Leaf</tissue>
    </source>
</reference>
<evidence type="ECO:0000313" key="2">
    <source>
        <dbReference type="Proteomes" id="UP001372338"/>
    </source>
</evidence>